<dbReference type="PRINTS" id="PR00702">
    <property type="entry name" value="ACRIFLAVINRP"/>
</dbReference>
<dbReference type="InterPro" id="IPR027463">
    <property type="entry name" value="AcrB_DN_DC_subdom"/>
</dbReference>
<dbReference type="PANTHER" id="PTHR32063:SF33">
    <property type="entry name" value="RND SUPERFAMILY EFFLUX PUMP PERMEASE COMPONENT"/>
    <property type="match status" value="1"/>
</dbReference>
<sequence length="1047" mass="115311">MIRFFATHPTAANLLMGFFLFIGLMTLPQIKRETFPEVKSYEVEVKVVYPGATPTDIELSVCKPLEEAVEGVSFMEEVRCEARNSLGLMTLKMLEDGDFDDFVDDVKSAVDEISSLPDQSEEPVVKELGRTQNVLTIALTADLPRSELKTLAEEVKQRILRNPDIPLVEVQGFSDRQFQIQAPESNLRQYGLSLQDIANLVAKQDVDLPAGDVKTDSRDYQIRFSDERRTVTELENLVVLRGGNGAEVRLGDIASIVDEFELEESKSTFDGKPAAFLKISKNTRDDSLRILQEVETFIAEESRRLPPEVSLSLTQDYTSVVKDRISMLSSNAWQGLLLVFAVMWLFFGARYAFWVVMGLPVSFLASAFVLGHMGVSINMLSMVALLLALGILMDDAIVISESIGTEMRKGKRPLQAAVDGTLMVAKGVFSSFLTTLCMFTGLLFLEGDIGQVLVVVPIVLISVITISLVEAFFILPHHLQHSLAHAEKQEDSRFRRAFEQRFEKIRQGLDRRVSVLIKHRYGFVGAVIATFILCVSLLASGVIKFSAFPDLEGDIVQARLIMPTGTSQARTEAMVAHYTQALTQTASEFNKEQDEAAIGAVTVNYGQNADAFETGPHLATISVDLLTAERRNFSLQAFTSRWRELAGETPDVWSVLFKEPTIGPGGRAIEIRLRGDDLESLSLASHELQNWLAGYPGVINLLDDLRPGKPEFTLHLKSGAYDLGLDAQTIAAQLRAAFQGVTVLESSVGLETYDVVVRLDDESRDELADFDNFPIVHPASKALIPLSNVAEIIPSRSYSRINRVDSQRTVTVFGDVDISLNNTKAVIGDLQKQFLPQLQQRFPDIHVSIEGEIKEGAATQGSMKLGFLMGLAGIFILLSFQFKSYVEPVIVMLNIPMAFIGVIVGHVVMGMDITMPSLLGFVSLAGIVVNDSILLVEFVKMRVRQGMHVHDAAAKASHDRFRAVLLTSLTTMAGMTPLLFETSLQAQILIPLATSIVFGVGASTLLVLFVIPCVYTILEDFGLTKAVSGEPEEEFAPAQHPPPLTQE</sequence>
<accession>Q2SB32</accession>
<dbReference type="AlphaFoldDB" id="Q2SB32"/>
<dbReference type="OrthoDB" id="5287122at2"/>
<protein>
    <submittedName>
        <fullName evidence="1">Cation/multidrug efflux pump</fullName>
    </submittedName>
</protein>
<name>Q2SB32_HAHCH</name>
<dbReference type="PANTHER" id="PTHR32063">
    <property type="match status" value="1"/>
</dbReference>
<dbReference type="SUPFAM" id="SSF82714">
    <property type="entry name" value="Multidrug efflux transporter AcrB TolC docking domain, DN and DC subdomains"/>
    <property type="match status" value="2"/>
</dbReference>
<proteinExistence type="predicted"/>
<dbReference type="Gene3D" id="1.20.1640.10">
    <property type="entry name" value="Multidrug efflux transporter AcrB transmembrane domain"/>
    <property type="match status" value="2"/>
</dbReference>
<dbReference type="Gene3D" id="3.30.70.1440">
    <property type="entry name" value="Multidrug efflux transporter AcrB pore domain"/>
    <property type="match status" value="1"/>
</dbReference>
<keyword evidence="2" id="KW-1185">Reference proteome</keyword>
<reference evidence="1 2" key="1">
    <citation type="journal article" date="2005" name="Nucleic Acids Res.">
        <title>Genomic blueprint of Hahella chejuensis, a marine microbe producing an algicidal agent.</title>
        <authorList>
            <person name="Jeong H."/>
            <person name="Yim J.H."/>
            <person name="Lee C."/>
            <person name="Choi S.-H."/>
            <person name="Park Y.K."/>
            <person name="Yoon S.H."/>
            <person name="Hur C.-G."/>
            <person name="Kang H.-Y."/>
            <person name="Kim D."/>
            <person name="Lee H.H."/>
            <person name="Park K.H."/>
            <person name="Park S.-H."/>
            <person name="Park H.-S."/>
            <person name="Lee H.K."/>
            <person name="Oh T.K."/>
            <person name="Kim J.F."/>
        </authorList>
    </citation>
    <scope>NUCLEOTIDE SEQUENCE [LARGE SCALE GENOMIC DNA]</scope>
    <source>
        <strain evidence="1 2">KCTC 2396</strain>
    </source>
</reference>
<dbReference type="Gene3D" id="3.30.70.1430">
    <property type="entry name" value="Multidrug efflux transporter AcrB pore domain"/>
    <property type="match status" value="2"/>
</dbReference>
<dbReference type="Gene3D" id="3.30.2090.10">
    <property type="entry name" value="Multidrug efflux transporter AcrB TolC docking domain, DN and DC subdomains"/>
    <property type="match status" value="2"/>
</dbReference>
<dbReference type="RefSeq" id="WP_011399205.1">
    <property type="nucleotide sequence ID" value="NC_007645.1"/>
</dbReference>
<dbReference type="KEGG" id="hch:HCH_05479"/>
<dbReference type="Gene3D" id="3.30.70.1320">
    <property type="entry name" value="Multidrug efflux transporter AcrB pore domain like"/>
    <property type="match status" value="1"/>
</dbReference>
<dbReference type="SUPFAM" id="SSF82866">
    <property type="entry name" value="Multidrug efflux transporter AcrB transmembrane domain"/>
    <property type="match status" value="2"/>
</dbReference>
<dbReference type="eggNOG" id="COG0841">
    <property type="taxonomic scope" value="Bacteria"/>
</dbReference>
<dbReference type="Proteomes" id="UP000000238">
    <property type="component" value="Chromosome"/>
</dbReference>
<dbReference type="SUPFAM" id="SSF82693">
    <property type="entry name" value="Multidrug efflux transporter AcrB pore domain, PN1, PN2, PC1 and PC2 subdomains"/>
    <property type="match status" value="2"/>
</dbReference>
<dbReference type="HOGENOM" id="CLU_002755_1_2_6"/>
<dbReference type="GO" id="GO:0042910">
    <property type="term" value="F:xenobiotic transmembrane transporter activity"/>
    <property type="evidence" value="ECO:0007669"/>
    <property type="project" value="TreeGrafter"/>
</dbReference>
<dbReference type="InterPro" id="IPR001036">
    <property type="entry name" value="Acrflvin-R"/>
</dbReference>
<dbReference type="EMBL" id="CP000155">
    <property type="protein sequence ID" value="ABC32142.1"/>
    <property type="molecule type" value="Genomic_DNA"/>
</dbReference>
<organism evidence="1 2">
    <name type="scientific">Hahella chejuensis (strain KCTC 2396)</name>
    <dbReference type="NCBI Taxonomy" id="349521"/>
    <lineage>
        <taxon>Bacteria</taxon>
        <taxon>Pseudomonadati</taxon>
        <taxon>Pseudomonadota</taxon>
        <taxon>Gammaproteobacteria</taxon>
        <taxon>Oceanospirillales</taxon>
        <taxon>Hahellaceae</taxon>
        <taxon>Hahella</taxon>
    </lineage>
</organism>
<evidence type="ECO:0000313" key="2">
    <source>
        <dbReference type="Proteomes" id="UP000000238"/>
    </source>
</evidence>
<gene>
    <name evidence="1" type="ordered locus">HCH_05479</name>
</gene>
<dbReference type="GO" id="GO:0005886">
    <property type="term" value="C:plasma membrane"/>
    <property type="evidence" value="ECO:0007669"/>
    <property type="project" value="TreeGrafter"/>
</dbReference>
<dbReference type="Pfam" id="PF00873">
    <property type="entry name" value="ACR_tran"/>
    <property type="match status" value="1"/>
</dbReference>
<dbReference type="STRING" id="349521.HCH_05479"/>
<evidence type="ECO:0000313" key="1">
    <source>
        <dbReference type="EMBL" id="ABC32142.1"/>
    </source>
</evidence>